<gene>
    <name evidence="1" type="ORF">EV380_3030</name>
</gene>
<name>A0A4Q8AGB9_9MICC</name>
<keyword evidence="2" id="KW-1185">Reference proteome</keyword>
<dbReference type="InterPro" id="IPR029063">
    <property type="entry name" value="SAM-dependent_MTases_sf"/>
</dbReference>
<reference evidence="1 2" key="1">
    <citation type="submission" date="2019-02" db="EMBL/GenBank/DDBJ databases">
        <title>Sequencing the genomes of 1000 actinobacteria strains.</title>
        <authorList>
            <person name="Klenk H.-P."/>
        </authorList>
    </citation>
    <scope>NUCLEOTIDE SEQUENCE [LARGE SCALE GENOMIC DNA]</scope>
    <source>
        <strain evidence="1 2">DSM 17364</strain>
    </source>
</reference>
<sequence length="288" mass="30915">MGGRRRTQKAKGGARNAAETVSAAVAGPVEGEFEIDTGLARLERDRYSSTGWVLYVNGVPSSHVDLAEPARLDFEYMRWIAALMRARFDPSGFGERKLRALHLGGGACSMARWVHATYEARQVVVELDGRLAEYVRDWFDLPRAPLLRVRQGEAGAVLASLTENTRDVVIRDVFAGDATPAALTGEATARDADRVLDAGGVYIVNCGDGPDLANFRREAGVLRSVFAHVVAVADPAMFKGRRRGNVIIACSQEPVVADAAAAGMRRELLGGGVPAAYWDEAKVGTFAG</sequence>
<dbReference type="EMBL" id="SHLA01000001">
    <property type="protein sequence ID" value="RZU63412.1"/>
    <property type="molecule type" value="Genomic_DNA"/>
</dbReference>
<evidence type="ECO:0008006" key="3">
    <source>
        <dbReference type="Google" id="ProtNLM"/>
    </source>
</evidence>
<evidence type="ECO:0000313" key="1">
    <source>
        <dbReference type="EMBL" id="RZU63412.1"/>
    </source>
</evidence>
<comment type="caution">
    <text evidence="1">The sequence shown here is derived from an EMBL/GenBank/DDBJ whole genome shotgun (WGS) entry which is preliminary data.</text>
</comment>
<dbReference type="RefSeq" id="WP_242607648.1">
    <property type="nucleotide sequence ID" value="NZ_SHLA01000001.1"/>
</dbReference>
<dbReference type="AlphaFoldDB" id="A0A4Q8AGB9"/>
<dbReference type="Proteomes" id="UP000292685">
    <property type="component" value="Unassembled WGS sequence"/>
</dbReference>
<accession>A0A4Q8AGB9</accession>
<dbReference type="Gene3D" id="3.40.50.150">
    <property type="entry name" value="Vaccinia Virus protein VP39"/>
    <property type="match status" value="1"/>
</dbReference>
<dbReference type="NCBIfam" id="NF037959">
    <property type="entry name" value="MFS_SpdSyn"/>
    <property type="match status" value="1"/>
</dbReference>
<organism evidence="1 2">
    <name type="scientific">Zhihengliuella halotolerans</name>
    <dbReference type="NCBI Taxonomy" id="370736"/>
    <lineage>
        <taxon>Bacteria</taxon>
        <taxon>Bacillati</taxon>
        <taxon>Actinomycetota</taxon>
        <taxon>Actinomycetes</taxon>
        <taxon>Micrococcales</taxon>
        <taxon>Micrococcaceae</taxon>
        <taxon>Zhihengliuella</taxon>
    </lineage>
</organism>
<protein>
    <recommendedName>
        <fullName evidence="3">Spermidine synthase</fullName>
    </recommendedName>
</protein>
<evidence type="ECO:0000313" key="2">
    <source>
        <dbReference type="Proteomes" id="UP000292685"/>
    </source>
</evidence>
<dbReference type="SUPFAM" id="SSF53335">
    <property type="entry name" value="S-adenosyl-L-methionine-dependent methyltransferases"/>
    <property type="match status" value="1"/>
</dbReference>
<proteinExistence type="predicted"/>